<dbReference type="Gene3D" id="1.25.40.10">
    <property type="entry name" value="Tetratricopeptide repeat domain"/>
    <property type="match status" value="1"/>
</dbReference>
<dbReference type="InterPro" id="IPR047150">
    <property type="entry name" value="SGT"/>
</dbReference>
<keyword evidence="5" id="KW-1185">Reference proteome</keyword>
<feature type="repeat" description="TPR" evidence="3">
    <location>
        <begin position="13"/>
        <end position="46"/>
    </location>
</feature>
<keyword evidence="2 3" id="KW-0802">TPR repeat</keyword>
<dbReference type="SUPFAM" id="SSF48452">
    <property type="entry name" value="TPR-like"/>
    <property type="match status" value="1"/>
</dbReference>
<dbReference type="InterPro" id="IPR011990">
    <property type="entry name" value="TPR-like_helical_dom_sf"/>
</dbReference>
<evidence type="ECO:0000313" key="4">
    <source>
        <dbReference type="EMBL" id="KAE9408347.1"/>
    </source>
</evidence>
<evidence type="ECO:0000313" key="5">
    <source>
        <dbReference type="Proteomes" id="UP000799118"/>
    </source>
</evidence>
<dbReference type="OrthoDB" id="2423701at2759"/>
<dbReference type="SMART" id="SM00028">
    <property type="entry name" value="TPR"/>
    <property type="match status" value="2"/>
</dbReference>
<dbReference type="AlphaFoldDB" id="A0A6A4IGY9"/>
<dbReference type="PROSITE" id="PS50005">
    <property type="entry name" value="TPR"/>
    <property type="match status" value="1"/>
</dbReference>
<protein>
    <submittedName>
        <fullName evidence="4">Uncharacterized protein</fullName>
    </submittedName>
</protein>
<name>A0A6A4IGY9_9AGAR</name>
<evidence type="ECO:0000256" key="2">
    <source>
        <dbReference type="ARBA" id="ARBA00022803"/>
    </source>
</evidence>
<dbReference type="GO" id="GO:0016020">
    <property type="term" value="C:membrane"/>
    <property type="evidence" value="ECO:0007669"/>
    <property type="project" value="TreeGrafter"/>
</dbReference>
<evidence type="ECO:0000256" key="3">
    <source>
        <dbReference type="PROSITE-ProRule" id="PRU00339"/>
    </source>
</evidence>
<reference evidence="4" key="1">
    <citation type="journal article" date="2019" name="Environ. Microbiol.">
        <title>Fungal ecological strategies reflected in gene transcription - a case study of two litter decomposers.</title>
        <authorList>
            <person name="Barbi F."/>
            <person name="Kohler A."/>
            <person name="Barry K."/>
            <person name="Baskaran P."/>
            <person name="Daum C."/>
            <person name="Fauchery L."/>
            <person name="Ihrmark K."/>
            <person name="Kuo A."/>
            <person name="LaButti K."/>
            <person name="Lipzen A."/>
            <person name="Morin E."/>
            <person name="Grigoriev I.V."/>
            <person name="Henrissat B."/>
            <person name="Lindahl B."/>
            <person name="Martin F."/>
        </authorList>
    </citation>
    <scope>NUCLEOTIDE SEQUENCE</scope>
    <source>
        <strain evidence="4">JB14</strain>
    </source>
</reference>
<gene>
    <name evidence="4" type="ORF">BT96DRAFT_970688</name>
</gene>
<keyword evidence="1" id="KW-0677">Repeat</keyword>
<organism evidence="4 5">
    <name type="scientific">Gymnopus androsaceus JB14</name>
    <dbReference type="NCBI Taxonomy" id="1447944"/>
    <lineage>
        <taxon>Eukaryota</taxon>
        <taxon>Fungi</taxon>
        <taxon>Dikarya</taxon>
        <taxon>Basidiomycota</taxon>
        <taxon>Agaricomycotina</taxon>
        <taxon>Agaricomycetes</taxon>
        <taxon>Agaricomycetidae</taxon>
        <taxon>Agaricales</taxon>
        <taxon>Marasmiineae</taxon>
        <taxon>Omphalotaceae</taxon>
        <taxon>Gymnopus</taxon>
    </lineage>
</organism>
<dbReference type="GO" id="GO:0006620">
    <property type="term" value="P:post-translational protein targeting to endoplasmic reticulum membrane"/>
    <property type="evidence" value="ECO:0007669"/>
    <property type="project" value="TreeGrafter"/>
</dbReference>
<evidence type="ECO:0000256" key="1">
    <source>
        <dbReference type="ARBA" id="ARBA00022737"/>
    </source>
</evidence>
<proteinExistence type="predicted"/>
<dbReference type="GO" id="GO:0060090">
    <property type="term" value="F:molecular adaptor activity"/>
    <property type="evidence" value="ECO:0007669"/>
    <property type="project" value="TreeGrafter"/>
</dbReference>
<dbReference type="PANTHER" id="PTHR45831">
    <property type="entry name" value="LD24721P"/>
    <property type="match status" value="1"/>
</dbReference>
<dbReference type="Proteomes" id="UP000799118">
    <property type="component" value="Unassembled WGS sequence"/>
</dbReference>
<dbReference type="GO" id="GO:0072380">
    <property type="term" value="C:TRC complex"/>
    <property type="evidence" value="ECO:0007669"/>
    <property type="project" value="TreeGrafter"/>
</dbReference>
<sequence length="554" mass="64120">MASTQPADNDHLAEKLKKEGNALFVDKKYAQAIEKYSEALQVGGDNALLYSNRSACRMKLKNYLYAESDASKANPSFAKGYARLATAQTALREPYLSMQSWDKALDKLPKTNLNLLDLKRRSEYTTSRTAALHSWRERKLETAERIREWGQLTAELDFEDLPWIARTKKKFSTKWKKLRGKGTDLPWVVCAKKIMPRLIKEKDWSSCAWTLTRAHKSLVNGVRAYKHRNFLMALTLMSNAILTDYRVFQVQDLYDIKAVFENCGSYSREWPENSPLDLIQSEVLKHLDVDGVCSWDAIRPALDITVRVWICDAFFRGRYDDNLVAEAEYLAWAVDLIQWGRQQFTEVNKEVRGEIFEIEFLRCVQKLHIRALRKGFRYMDASALEEALRTADQLISDINAQPTPSRKTNPAKVAASYYHPKGEAFRLKGVYYMVKDVENMMETFQEFQGVRMLLQFLSPDYTCLLRSYENFVKAAKCVGEDDELHVAFLSYAAATISFTPRTARLRPILERIRRTLPKRSNIWERSFLGDSRDACLYEVMSEDERSRFGVTRGY</sequence>
<dbReference type="InterPro" id="IPR019734">
    <property type="entry name" value="TPR_rpt"/>
</dbReference>
<dbReference type="EMBL" id="ML769391">
    <property type="protein sequence ID" value="KAE9408347.1"/>
    <property type="molecule type" value="Genomic_DNA"/>
</dbReference>
<accession>A0A6A4IGY9</accession>
<dbReference type="PANTHER" id="PTHR45831:SF2">
    <property type="entry name" value="LD24721P"/>
    <property type="match status" value="1"/>
</dbReference>